<sequence length="510" mass="56079">MKIFKDFEIEKGVFFPPAILMGLTLTIGMISTESFANWASSSLEFTINNFGWMYLLLAFIIFVFTLALSFSAFGKIKIGGEESETEVGFWPWCAMSVCGGIGVAMVFWAVAEPLTHYYIPPILAGAAPESPESAIRGLQMAIFHWSYVPYSLFAIFGVAVGYASYNMGLPFRPSSALYPLMGEKIYTFPGKLVDAISVLALIGGVITSLGFGTMQFASGLGFLFNLIPNDTIYVLIITILTVSYTFSSYRGLQKGMKIISSINSYIYVFLVIFLFSFGPTRFLLNIGVEAMGSLIKNFVPTALNIDAFNTGDGWSGTWTIFFWAWWMACAPLVGMFLARIAIGRTIRQLILVNIFIPGTFIFMWFTGFGGSAIYYDHFKNAGIMNIINQRGLEVSMYALLHNLPMSYITIPLGVIVLGFSFITLADAMTSTISAITTKNTTVKEAPESIKLFWGLMIGAVTVLCLLVSGEVGTQALQSMSIVYALPIFIFSIFVIISLLKMASSKEVLNK</sequence>
<dbReference type="RefSeq" id="WP_079489068.1">
    <property type="nucleotide sequence ID" value="NZ_FUZT01000001.1"/>
</dbReference>
<dbReference type="InterPro" id="IPR000060">
    <property type="entry name" value="BCCT_transptr"/>
</dbReference>
<keyword evidence="5 8" id="KW-0812">Transmembrane</keyword>
<feature type="transmembrane region" description="Helical" evidence="8">
    <location>
        <begin position="147"/>
        <end position="171"/>
    </location>
</feature>
<feature type="transmembrane region" description="Helical" evidence="8">
    <location>
        <begin position="449"/>
        <end position="469"/>
    </location>
</feature>
<feature type="transmembrane region" description="Helical" evidence="8">
    <location>
        <begin position="264"/>
        <end position="284"/>
    </location>
</feature>
<dbReference type="Proteomes" id="UP000190285">
    <property type="component" value="Unassembled WGS sequence"/>
</dbReference>
<feature type="transmembrane region" description="Helical" evidence="8">
    <location>
        <begin position="88"/>
        <end position="111"/>
    </location>
</feature>
<feature type="transmembrane region" description="Helical" evidence="8">
    <location>
        <begin position="232"/>
        <end position="252"/>
    </location>
</feature>
<name>A0A1T5IKD2_9FIRM</name>
<feature type="transmembrane region" description="Helical" evidence="8">
    <location>
        <begin position="12"/>
        <end position="32"/>
    </location>
</feature>
<dbReference type="STRING" id="36842.SAMN02194393_00485"/>
<comment type="subcellular location">
    <subcellularLocation>
        <location evidence="1">Cell membrane</location>
        <topology evidence="1">Multi-pass membrane protein</topology>
    </subcellularLocation>
</comment>
<accession>A0A1T5IKD2</accession>
<evidence type="ECO:0000256" key="8">
    <source>
        <dbReference type="SAM" id="Phobius"/>
    </source>
</evidence>
<evidence type="ECO:0000256" key="1">
    <source>
        <dbReference type="ARBA" id="ARBA00004651"/>
    </source>
</evidence>
<dbReference type="AlphaFoldDB" id="A0A1T5IKD2"/>
<feature type="transmembrane region" description="Helical" evidence="8">
    <location>
        <begin position="350"/>
        <end position="375"/>
    </location>
</feature>
<dbReference type="PANTHER" id="PTHR30047:SF7">
    <property type="entry name" value="HIGH-AFFINITY CHOLINE TRANSPORT PROTEIN"/>
    <property type="match status" value="1"/>
</dbReference>
<feature type="transmembrane region" description="Helical" evidence="8">
    <location>
        <begin position="320"/>
        <end position="338"/>
    </location>
</feature>
<dbReference type="EMBL" id="FUZT01000001">
    <property type="protein sequence ID" value="SKC39605.1"/>
    <property type="molecule type" value="Genomic_DNA"/>
</dbReference>
<dbReference type="OrthoDB" id="9775735at2"/>
<evidence type="ECO:0000256" key="3">
    <source>
        <dbReference type="ARBA" id="ARBA00022448"/>
    </source>
</evidence>
<feature type="transmembrane region" description="Helical" evidence="8">
    <location>
        <begin position="481"/>
        <end position="502"/>
    </location>
</feature>
<keyword evidence="10" id="KW-1185">Reference proteome</keyword>
<reference evidence="9 10" key="1">
    <citation type="submission" date="2017-02" db="EMBL/GenBank/DDBJ databases">
        <authorList>
            <person name="Peterson S.W."/>
        </authorList>
    </citation>
    <scope>NUCLEOTIDE SEQUENCE [LARGE SCALE GENOMIC DNA]</scope>
    <source>
        <strain evidence="9 10">M1</strain>
    </source>
</reference>
<evidence type="ECO:0000256" key="5">
    <source>
        <dbReference type="ARBA" id="ARBA00022692"/>
    </source>
</evidence>
<feature type="transmembrane region" description="Helical" evidence="8">
    <location>
        <begin position="405"/>
        <end position="428"/>
    </location>
</feature>
<evidence type="ECO:0000313" key="9">
    <source>
        <dbReference type="EMBL" id="SKC39605.1"/>
    </source>
</evidence>
<dbReference type="GO" id="GO:0022857">
    <property type="term" value="F:transmembrane transporter activity"/>
    <property type="evidence" value="ECO:0007669"/>
    <property type="project" value="InterPro"/>
</dbReference>
<organism evidence="9 10">
    <name type="scientific">Maledivibacter halophilus</name>
    <dbReference type="NCBI Taxonomy" id="36842"/>
    <lineage>
        <taxon>Bacteria</taxon>
        <taxon>Bacillati</taxon>
        <taxon>Bacillota</taxon>
        <taxon>Clostridia</taxon>
        <taxon>Peptostreptococcales</taxon>
        <taxon>Caminicellaceae</taxon>
        <taxon>Maledivibacter</taxon>
    </lineage>
</organism>
<evidence type="ECO:0000256" key="4">
    <source>
        <dbReference type="ARBA" id="ARBA00022475"/>
    </source>
</evidence>
<keyword evidence="4" id="KW-1003">Cell membrane</keyword>
<feature type="transmembrane region" description="Helical" evidence="8">
    <location>
        <begin position="192"/>
        <end position="212"/>
    </location>
</feature>
<keyword evidence="6 8" id="KW-1133">Transmembrane helix</keyword>
<proteinExistence type="inferred from homology"/>
<evidence type="ECO:0000313" key="10">
    <source>
        <dbReference type="Proteomes" id="UP000190285"/>
    </source>
</evidence>
<evidence type="ECO:0000256" key="2">
    <source>
        <dbReference type="ARBA" id="ARBA00005658"/>
    </source>
</evidence>
<keyword evidence="7 8" id="KW-0472">Membrane</keyword>
<feature type="transmembrane region" description="Helical" evidence="8">
    <location>
        <begin position="52"/>
        <end position="76"/>
    </location>
</feature>
<evidence type="ECO:0000256" key="7">
    <source>
        <dbReference type="ARBA" id="ARBA00023136"/>
    </source>
</evidence>
<keyword evidence="3" id="KW-0813">Transport</keyword>
<evidence type="ECO:0000256" key="6">
    <source>
        <dbReference type="ARBA" id="ARBA00022989"/>
    </source>
</evidence>
<dbReference type="GO" id="GO:0005886">
    <property type="term" value="C:plasma membrane"/>
    <property type="evidence" value="ECO:0007669"/>
    <property type="project" value="UniProtKB-SubCell"/>
</dbReference>
<protein>
    <submittedName>
        <fullName evidence="9">Glycine betaine transporter</fullName>
    </submittedName>
</protein>
<dbReference type="PANTHER" id="PTHR30047">
    <property type="entry name" value="HIGH-AFFINITY CHOLINE TRANSPORT PROTEIN-RELATED"/>
    <property type="match status" value="1"/>
</dbReference>
<dbReference type="Pfam" id="PF02028">
    <property type="entry name" value="BCCT"/>
    <property type="match status" value="1"/>
</dbReference>
<comment type="similarity">
    <text evidence="2">Belongs to the BCCT transporter (TC 2.A.15) family.</text>
</comment>
<gene>
    <name evidence="9" type="ORF">SAMN02194393_00485</name>
</gene>